<dbReference type="EMBL" id="KU970741">
    <property type="protein sequence ID" value="ASN63335.1"/>
    <property type="molecule type" value="Genomic_DNA"/>
</dbReference>
<evidence type="ECO:0000313" key="2">
    <source>
        <dbReference type="EMBL" id="ASN63335.1"/>
    </source>
</evidence>
<organism evidence="2">
    <name type="scientific">uncultured virus</name>
    <dbReference type="NCBI Taxonomy" id="340016"/>
    <lineage>
        <taxon>Viruses</taxon>
        <taxon>environmental samples</taxon>
    </lineage>
</organism>
<dbReference type="GO" id="GO:0005524">
    <property type="term" value="F:ATP binding"/>
    <property type="evidence" value="ECO:0007669"/>
    <property type="project" value="InterPro"/>
</dbReference>
<keyword evidence="1" id="KW-0143">Chaperone</keyword>
<dbReference type="SUPFAM" id="SSF50129">
    <property type="entry name" value="GroES-like"/>
    <property type="match status" value="1"/>
</dbReference>
<dbReference type="CDD" id="cd00320">
    <property type="entry name" value="cpn10"/>
    <property type="match status" value="1"/>
</dbReference>
<dbReference type="Gene3D" id="2.30.33.40">
    <property type="entry name" value="GroES chaperonin"/>
    <property type="match status" value="1"/>
</dbReference>
<dbReference type="InterPro" id="IPR020818">
    <property type="entry name" value="Chaperonin_GroES"/>
</dbReference>
<dbReference type="Pfam" id="PF00166">
    <property type="entry name" value="Cpn10"/>
    <property type="match status" value="1"/>
</dbReference>
<dbReference type="InterPro" id="IPR037124">
    <property type="entry name" value="Chaperonin_GroES_sf"/>
</dbReference>
<gene>
    <name evidence="2" type="primary">groES</name>
</gene>
<sequence length="120" mass="13471">MYNMTEEPKKASQLPEPKGYKLLIALPEPDEKTEGGIIKAAETLKVEEIGSICGFVLKMGADAYKDEKRFPNGAYCQEGDWILMRSYSGTRFKVHGKEFRLINDDSVEAVVDDPRGIEKV</sequence>
<name>A0A221S3H4_9VIRU</name>
<reference evidence="2" key="1">
    <citation type="submission" date="2016-03" db="EMBL/GenBank/DDBJ databases">
        <title>Novel chaperonins are prevalent in the virioplankton and link to viral biology and ecology.</title>
        <authorList>
            <person name="Marine R.L."/>
            <person name="Nasko D.J."/>
            <person name="Polson S.W."/>
            <person name="Wommack K.E."/>
        </authorList>
    </citation>
    <scope>NUCLEOTIDE SEQUENCE</scope>
</reference>
<dbReference type="InterPro" id="IPR011032">
    <property type="entry name" value="GroES-like_sf"/>
</dbReference>
<dbReference type="GO" id="GO:0044183">
    <property type="term" value="F:protein folding chaperone"/>
    <property type="evidence" value="ECO:0007669"/>
    <property type="project" value="InterPro"/>
</dbReference>
<accession>A0A221S3H4</accession>
<protein>
    <submittedName>
        <fullName evidence="2">Co-chaperonin GroES</fullName>
    </submittedName>
</protein>
<proteinExistence type="predicted"/>
<evidence type="ECO:0000256" key="1">
    <source>
        <dbReference type="ARBA" id="ARBA00023186"/>
    </source>
</evidence>